<reference evidence="1 2" key="1">
    <citation type="submission" date="2023-05" db="EMBL/GenBank/DDBJ databases">
        <title>B98-5 Cell Line De Novo Hybrid Assembly: An Optical Mapping Approach.</title>
        <authorList>
            <person name="Kananen K."/>
            <person name="Auerbach J.A."/>
            <person name="Kautto E."/>
            <person name="Blachly J.S."/>
        </authorList>
    </citation>
    <scope>NUCLEOTIDE SEQUENCE [LARGE SCALE GENOMIC DNA]</scope>
    <source>
        <strain evidence="1">B95-8</strain>
        <tissue evidence="1">Cell line</tissue>
    </source>
</reference>
<organism evidence="1 2">
    <name type="scientific">Saguinus oedipus</name>
    <name type="common">Cotton-top tamarin</name>
    <name type="synonym">Oedipomidas oedipus</name>
    <dbReference type="NCBI Taxonomy" id="9490"/>
    <lineage>
        <taxon>Eukaryota</taxon>
        <taxon>Metazoa</taxon>
        <taxon>Chordata</taxon>
        <taxon>Craniata</taxon>
        <taxon>Vertebrata</taxon>
        <taxon>Euteleostomi</taxon>
        <taxon>Mammalia</taxon>
        <taxon>Eutheria</taxon>
        <taxon>Euarchontoglires</taxon>
        <taxon>Primates</taxon>
        <taxon>Haplorrhini</taxon>
        <taxon>Platyrrhini</taxon>
        <taxon>Cebidae</taxon>
        <taxon>Callitrichinae</taxon>
        <taxon>Saguinus</taxon>
    </lineage>
</organism>
<accession>A0ABQ9TLH5</accession>
<sequence>MFLEPELNLDLALSCVHWPVPAPALTGHSPLQDAGSRSSSGGRERLIVEPPLPQEKAGGPAIPSHLLSTPYPFGLSPSSVVQDSRFPPLNLQRPVHHVVPPSTVTEDYLRSFRPYHTTDDLRVSSLPPLGLDPATAAAYYHPSYLAPHPFPHPAFR</sequence>
<comment type="caution">
    <text evidence="1">The sequence shown here is derived from an EMBL/GenBank/DDBJ whole genome shotgun (WGS) entry which is preliminary data.</text>
</comment>
<keyword evidence="2" id="KW-1185">Reference proteome</keyword>
<dbReference type="PANTHER" id="PTHR17608:SF4">
    <property type="entry name" value="GENETIC SUPPRESSOR ELEMENT 1"/>
    <property type="match status" value="1"/>
</dbReference>
<gene>
    <name evidence="1" type="primary">GSE1_2</name>
    <name evidence="1" type="ORF">P7K49_036888</name>
</gene>
<dbReference type="EMBL" id="JASSZA010000021">
    <property type="protein sequence ID" value="KAK2085588.1"/>
    <property type="molecule type" value="Genomic_DNA"/>
</dbReference>
<protein>
    <submittedName>
        <fullName evidence="1">Genetic suppressor element 1</fullName>
    </submittedName>
</protein>
<name>A0ABQ9TLH5_SAGOE</name>
<evidence type="ECO:0000313" key="2">
    <source>
        <dbReference type="Proteomes" id="UP001266305"/>
    </source>
</evidence>
<evidence type="ECO:0000313" key="1">
    <source>
        <dbReference type="EMBL" id="KAK2085588.1"/>
    </source>
</evidence>
<dbReference type="Proteomes" id="UP001266305">
    <property type="component" value="Unassembled WGS sequence"/>
</dbReference>
<dbReference type="PANTHER" id="PTHR17608">
    <property type="entry name" value="GENETIC SUPPRESSOR ELEMENT 1"/>
    <property type="match status" value="1"/>
</dbReference>
<proteinExistence type="predicted"/>
<dbReference type="InterPro" id="IPR042337">
    <property type="entry name" value="GSE1"/>
</dbReference>